<reference evidence="2 3" key="1">
    <citation type="submission" date="2016-10" db="EMBL/GenBank/DDBJ databases">
        <title>Pseudomonas lactis sp. nov. and Pseudomonas paralactis sp. nov., isolated from bovine raw milk.</title>
        <authorList>
            <person name="Von Neubeck M."/>
            <person name="Huptas C."/>
            <person name="Glueck C."/>
            <person name="Krewinkel M."/>
            <person name="Stoeckel M."/>
            <person name="Stressler T."/>
            <person name="Fischer L."/>
            <person name="Hinrichs J."/>
            <person name="Scherer S."/>
            <person name="Wenning M."/>
        </authorList>
    </citation>
    <scope>NUCLEOTIDE SEQUENCE [LARGE SCALE GENOMIC DNA]</scope>
    <source>
        <strain evidence="2 3">DSM 17516</strain>
    </source>
</reference>
<organism evidence="2 3">
    <name type="scientific">Pseudomonas cedrina subsp. cedrina</name>
    <dbReference type="NCBI Taxonomy" id="76762"/>
    <lineage>
        <taxon>Bacteria</taxon>
        <taxon>Pseudomonadati</taxon>
        <taxon>Pseudomonadota</taxon>
        <taxon>Gammaproteobacteria</taxon>
        <taxon>Pseudomonadales</taxon>
        <taxon>Pseudomonadaceae</taxon>
        <taxon>Pseudomonas</taxon>
    </lineage>
</organism>
<keyword evidence="1" id="KW-1133">Transmembrane helix</keyword>
<dbReference type="EMBL" id="MNPW01000028">
    <property type="protein sequence ID" value="ONH49604.1"/>
    <property type="molecule type" value="Genomic_DNA"/>
</dbReference>
<keyword evidence="1" id="KW-0472">Membrane</keyword>
<sequence length="84" mass="8880">MKRWGIWYLHNSDVALKPVARELAPVAAFGPTMWLGLAAYISISAVTAAIGSALTASPFKVFDKIPQNSSQGDESDVGRSSSAV</sequence>
<feature type="transmembrane region" description="Helical" evidence="1">
    <location>
        <begin position="33"/>
        <end position="54"/>
    </location>
</feature>
<evidence type="ECO:0000313" key="2">
    <source>
        <dbReference type="EMBL" id="ONH49604.1"/>
    </source>
</evidence>
<name>A0A1V2JWQ8_PSECE</name>
<accession>A0A1V2JWQ8</accession>
<proteinExistence type="predicted"/>
<gene>
    <name evidence="2" type="ORF">BLL36_28925</name>
</gene>
<evidence type="ECO:0000256" key="1">
    <source>
        <dbReference type="SAM" id="Phobius"/>
    </source>
</evidence>
<comment type="caution">
    <text evidence="2">The sequence shown here is derived from an EMBL/GenBank/DDBJ whole genome shotgun (WGS) entry which is preliminary data.</text>
</comment>
<dbReference type="Proteomes" id="UP000189295">
    <property type="component" value="Unassembled WGS sequence"/>
</dbReference>
<dbReference type="AlphaFoldDB" id="A0A1V2JWQ8"/>
<keyword evidence="1" id="KW-0812">Transmembrane</keyword>
<protein>
    <submittedName>
        <fullName evidence="2">Uncharacterized protein</fullName>
    </submittedName>
</protein>
<evidence type="ECO:0000313" key="3">
    <source>
        <dbReference type="Proteomes" id="UP000189295"/>
    </source>
</evidence>